<dbReference type="PROSITE" id="PS01031">
    <property type="entry name" value="SHSP"/>
    <property type="match status" value="2"/>
</dbReference>
<evidence type="ECO:0000256" key="1">
    <source>
        <dbReference type="ARBA" id="ARBA00023016"/>
    </source>
</evidence>
<dbReference type="AlphaFoldDB" id="A0A1B0AVT6"/>
<dbReference type="VEuPathDB" id="VectorBase:GPPI010295"/>
<reference evidence="6" key="2">
    <citation type="submission" date="2020-05" db="UniProtKB">
        <authorList>
            <consortium name="EnsemblMetazoa"/>
        </authorList>
    </citation>
    <scope>IDENTIFICATION</scope>
    <source>
        <strain evidence="6">IAEA</strain>
    </source>
</reference>
<evidence type="ECO:0000256" key="2">
    <source>
        <dbReference type="PROSITE-ProRule" id="PRU00285"/>
    </source>
</evidence>
<evidence type="ECO:0000313" key="7">
    <source>
        <dbReference type="Proteomes" id="UP000092460"/>
    </source>
</evidence>
<evidence type="ECO:0000313" key="6">
    <source>
        <dbReference type="EnsemblMetazoa" id="GPPI010295-PA"/>
    </source>
</evidence>
<keyword evidence="7" id="KW-1185">Reference proteome</keyword>
<dbReference type="PRINTS" id="PR00299">
    <property type="entry name" value="ACRYSTALLIN"/>
</dbReference>
<feature type="compositionally biased region" description="Basic and acidic residues" evidence="4">
    <location>
        <begin position="163"/>
        <end position="185"/>
    </location>
</feature>
<evidence type="ECO:0000256" key="4">
    <source>
        <dbReference type="SAM" id="MobiDB-lite"/>
    </source>
</evidence>
<organism evidence="6 7">
    <name type="scientific">Glossina palpalis gambiensis</name>
    <dbReference type="NCBI Taxonomy" id="67801"/>
    <lineage>
        <taxon>Eukaryota</taxon>
        <taxon>Metazoa</taxon>
        <taxon>Ecdysozoa</taxon>
        <taxon>Arthropoda</taxon>
        <taxon>Hexapoda</taxon>
        <taxon>Insecta</taxon>
        <taxon>Pterygota</taxon>
        <taxon>Neoptera</taxon>
        <taxon>Endopterygota</taxon>
        <taxon>Diptera</taxon>
        <taxon>Brachycera</taxon>
        <taxon>Muscomorpha</taxon>
        <taxon>Hippoboscoidea</taxon>
        <taxon>Glossinidae</taxon>
        <taxon>Glossina</taxon>
    </lineage>
</organism>
<dbReference type="InterPro" id="IPR008978">
    <property type="entry name" value="HSP20-like_chaperone"/>
</dbReference>
<evidence type="ECO:0000256" key="3">
    <source>
        <dbReference type="RuleBase" id="RU003616"/>
    </source>
</evidence>
<dbReference type="SUPFAM" id="SSF49764">
    <property type="entry name" value="HSP20-like chaperones"/>
    <property type="match status" value="2"/>
</dbReference>
<accession>A0A1B0AVT6</accession>
<dbReference type="Pfam" id="PF00011">
    <property type="entry name" value="HSP20"/>
    <property type="match status" value="2"/>
</dbReference>
<name>A0A1B0AVT6_9MUSC</name>
<feature type="region of interest" description="Disordered" evidence="4">
    <location>
        <begin position="162"/>
        <end position="185"/>
    </location>
</feature>
<dbReference type="GO" id="GO:0051082">
    <property type="term" value="F:unfolded protein binding"/>
    <property type="evidence" value="ECO:0007669"/>
    <property type="project" value="TreeGrafter"/>
</dbReference>
<feature type="domain" description="SHSP" evidence="5">
    <location>
        <begin position="262"/>
        <end position="372"/>
    </location>
</feature>
<dbReference type="PANTHER" id="PTHR45640">
    <property type="entry name" value="HEAT SHOCK PROTEIN HSP-12.2-RELATED"/>
    <property type="match status" value="1"/>
</dbReference>
<protein>
    <recommendedName>
        <fullName evidence="5">SHSP domain-containing protein</fullName>
    </recommendedName>
</protein>
<dbReference type="GO" id="GO:0042026">
    <property type="term" value="P:protein refolding"/>
    <property type="evidence" value="ECO:0007669"/>
    <property type="project" value="TreeGrafter"/>
</dbReference>
<proteinExistence type="inferred from homology"/>
<evidence type="ECO:0000259" key="5">
    <source>
        <dbReference type="PROSITE" id="PS01031"/>
    </source>
</evidence>
<dbReference type="InterPro" id="IPR001436">
    <property type="entry name" value="Alpha-crystallin/sHSP_animal"/>
</dbReference>
<reference evidence="7" key="1">
    <citation type="submission" date="2015-01" db="EMBL/GenBank/DDBJ databases">
        <authorList>
            <person name="Aksoy S."/>
            <person name="Warren W."/>
            <person name="Wilson R.K."/>
        </authorList>
    </citation>
    <scope>NUCLEOTIDE SEQUENCE [LARGE SCALE GENOMIC DNA]</scope>
    <source>
        <strain evidence="7">IAEA</strain>
    </source>
</reference>
<keyword evidence="1" id="KW-0346">Stress response</keyword>
<feature type="domain" description="SHSP" evidence="5">
    <location>
        <begin position="48"/>
        <end position="155"/>
    </location>
</feature>
<dbReference type="CDD" id="cd06526">
    <property type="entry name" value="metazoan_ACD"/>
    <property type="match status" value="2"/>
</dbReference>
<dbReference type="Gene3D" id="2.60.40.790">
    <property type="match status" value="2"/>
</dbReference>
<dbReference type="GO" id="GO:0005634">
    <property type="term" value="C:nucleus"/>
    <property type="evidence" value="ECO:0007669"/>
    <property type="project" value="TreeGrafter"/>
</dbReference>
<dbReference type="GO" id="GO:0005737">
    <property type="term" value="C:cytoplasm"/>
    <property type="evidence" value="ECO:0007669"/>
    <property type="project" value="TreeGrafter"/>
</dbReference>
<dbReference type="STRING" id="67801.A0A1B0AVT6"/>
<dbReference type="EnsemblMetazoa" id="GPPI010295-RA">
    <property type="protein sequence ID" value="GPPI010295-PA"/>
    <property type="gene ID" value="GPPI010295"/>
</dbReference>
<dbReference type="PANTHER" id="PTHR45640:SF13">
    <property type="entry name" value="HEAT SHOCK PROTEIN 22-RELATED"/>
    <property type="match status" value="1"/>
</dbReference>
<feature type="region of interest" description="Disordered" evidence="4">
    <location>
        <begin position="370"/>
        <end position="401"/>
    </location>
</feature>
<dbReference type="Proteomes" id="UP000092460">
    <property type="component" value="Unassembled WGS sequence"/>
</dbReference>
<sequence>MSSLPLILSLADDLNRLSMAASPFYDPSLYYARHPLALLTGEQQQQLRNRDLFNADQVSTIGKDGFQVCMDVQQFKPNELVVKVADNCIIVEGKHEEREDDRGFISRHFVRRYALPKGYDPNKVLSTLSSDGVLTVNVPKPAIEDKPNERVIQIQQVGPAHLNVKENPKEINEESAEKDSKQSKLKERNMSIVPLIAELAHDFNNEIEGLTNIEQLLLEDNFGLGVHPIDVFRPRRRSLMLHPRIRYTPYTPLLSKFRRRLDKDDENKSQLVPTVGKDGFQVCMDVSQFRPNELSVKTIDKTVVVEGKHEEREDDHGFIQRHFVRKYQLPKGYEPKDVVSTVSSDGILTVKAPPPPNKAKAANERIIEIQQTGPAHLSVKQPTSTKDPETVNGEQSKMDTK</sequence>
<dbReference type="GO" id="GO:0009408">
    <property type="term" value="P:response to heat"/>
    <property type="evidence" value="ECO:0007669"/>
    <property type="project" value="TreeGrafter"/>
</dbReference>
<comment type="similarity">
    <text evidence="2 3">Belongs to the small heat shock protein (HSP20) family.</text>
</comment>
<dbReference type="InterPro" id="IPR002068">
    <property type="entry name" value="A-crystallin/Hsp20_dom"/>
</dbReference>
<dbReference type="EMBL" id="JXJN01004386">
    <property type="status" value="NOT_ANNOTATED_CDS"/>
    <property type="molecule type" value="Genomic_DNA"/>
</dbReference>